<reference evidence="2" key="1">
    <citation type="submission" date="2020-12" db="UniProtKB">
        <authorList>
            <consortium name="WormBaseParasite"/>
        </authorList>
    </citation>
    <scope>IDENTIFICATION</scope>
    <source>
        <strain evidence="2">MHco3</strain>
    </source>
</reference>
<organism evidence="1 2">
    <name type="scientific">Haemonchus contortus</name>
    <name type="common">Barber pole worm</name>
    <dbReference type="NCBI Taxonomy" id="6289"/>
    <lineage>
        <taxon>Eukaryota</taxon>
        <taxon>Metazoa</taxon>
        <taxon>Ecdysozoa</taxon>
        <taxon>Nematoda</taxon>
        <taxon>Chromadorea</taxon>
        <taxon>Rhabditida</taxon>
        <taxon>Rhabditina</taxon>
        <taxon>Rhabditomorpha</taxon>
        <taxon>Strongyloidea</taxon>
        <taxon>Trichostrongylidae</taxon>
        <taxon>Haemonchus</taxon>
    </lineage>
</organism>
<proteinExistence type="predicted"/>
<protein>
    <submittedName>
        <fullName evidence="2">Uncharacterized protein</fullName>
    </submittedName>
</protein>
<dbReference type="Proteomes" id="UP000025227">
    <property type="component" value="Unplaced"/>
</dbReference>
<accession>A0A7I4Z6I5</accession>
<dbReference type="WBParaSite" id="HCON_00192430-00001">
    <property type="protein sequence ID" value="HCON_00192430-00001"/>
    <property type="gene ID" value="HCON_00192430"/>
</dbReference>
<dbReference type="AlphaFoldDB" id="A0A7I4Z6I5"/>
<name>A0A7I4Z6I5_HAECO</name>
<evidence type="ECO:0000313" key="2">
    <source>
        <dbReference type="WBParaSite" id="HCON_00192430-00001"/>
    </source>
</evidence>
<sequence length="189" mass="21296">MWNITNAENGFSSNNLVIAKIDRVIGALTPFQLATGPTTSRNRDTRSTHIPFERNTTFKRPTPFGLTIVFAKRILLGGIPCDSHRNLVKYLSNIHSNHTDQPHHTPAVLEIIPHPNSLNEIVLILHHVIKSIPFLRSFSDTISTTHFPLHRNHYCLLSDTAIFLLFEISIVCSGKIRLANRLSGSFDVR</sequence>
<evidence type="ECO:0000313" key="1">
    <source>
        <dbReference type="Proteomes" id="UP000025227"/>
    </source>
</evidence>
<keyword evidence="1" id="KW-1185">Reference proteome</keyword>